<feature type="domain" description="NB-ARC" evidence="3">
    <location>
        <begin position="22"/>
        <end position="133"/>
    </location>
</feature>
<dbReference type="PANTHER" id="PTHR11017">
    <property type="entry name" value="LEUCINE-RICH REPEAT-CONTAINING PROTEIN"/>
    <property type="match status" value="1"/>
</dbReference>
<dbReference type="InterPro" id="IPR042197">
    <property type="entry name" value="Apaf_helical"/>
</dbReference>
<dbReference type="InterPro" id="IPR058192">
    <property type="entry name" value="WHD_ROQ1-like"/>
</dbReference>
<name>A0ABM0Y2V8_CAMSA</name>
<dbReference type="InterPro" id="IPR032675">
    <property type="entry name" value="LRR_dom_sf"/>
</dbReference>
<dbReference type="InterPro" id="IPR002182">
    <property type="entry name" value="NB-ARC"/>
</dbReference>
<sequence length="619" mass="71013">MAGTGKTTLAELHFNAWKNNFLFSKIFKNIREMSQKSEQKEDWLMHKLLKGPEDVGAEMFTKKIFVVLDDVSDKSQVEFLHRNINRIKKGSKIVITARDNSSIAELAHNTYVVPGLNDKESLELFNHHAFKDQVSGTAGNFMKLSRDFVDYAGGNPRALEELGKELCGENEKHWEDRLLTVQHCCYPVILAGLKICYDKLSDQEKDVFLDIACFFRSEEEDYVKCLLDPYDPESREAVRDLVEKLLISVSAGRVEMHNLLCTLGKQLGSSDENKSGARMWDHEKIINTLRSKKVIPNQQIKEVRGIFLDTSTHDKGIPIDPRTFIEKFNKLTLRYLKIYDSLCPQQCKFDGKVHLPDGLEFPLQEIRYLHWLKFPLDELPPDFNPENLVDLRLPYSKIVRVWEAIKEVPRLKWVNLSYSTKLIDLLALSNAFYLQRLNLEGCIILDKLPEEMKNMKSLVFLNLRGCVMLSSLPKNLDLISLKTLILSDCSKFKRFELISKNLEFLHLDGTAIESLPPTIKNFQKLELLNLKNCKMLDSLPDCLDKLKALEELILSGCSGLRGFPEITEGMENLQILLLDGTAITEVPNMLLHCGKFSDQVGFQRPPRMNIGLSMLRRLF</sequence>
<gene>
    <name evidence="6" type="primary">LOC104771737</name>
</gene>
<evidence type="ECO:0000256" key="1">
    <source>
        <dbReference type="ARBA" id="ARBA00022614"/>
    </source>
</evidence>
<keyword evidence="2" id="KW-0677">Repeat</keyword>
<dbReference type="Pfam" id="PF00931">
    <property type="entry name" value="NB-ARC"/>
    <property type="match status" value="1"/>
</dbReference>
<reference evidence="6" key="2">
    <citation type="submission" date="2025-08" db="UniProtKB">
        <authorList>
            <consortium name="RefSeq"/>
        </authorList>
    </citation>
    <scope>IDENTIFICATION</scope>
    <source>
        <tissue evidence="6">Leaf</tissue>
    </source>
</reference>
<proteinExistence type="predicted"/>
<dbReference type="RefSeq" id="XP_010494614.1">
    <property type="nucleotide sequence ID" value="XM_010496312.1"/>
</dbReference>
<dbReference type="PRINTS" id="PR00364">
    <property type="entry name" value="DISEASERSIST"/>
</dbReference>
<dbReference type="Proteomes" id="UP000694864">
    <property type="component" value="Chromosome 20"/>
</dbReference>
<dbReference type="PANTHER" id="PTHR11017:SF589">
    <property type="entry name" value="ADP-RIBOSYL CYCLASE_CYCLIC ADP-RIBOSE HYDROLASE-RELATED"/>
    <property type="match status" value="1"/>
</dbReference>
<dbReference type="SUPFAM" id="SSF52058">
    <property type="entry name" value="L domain-like"/>
    <property type="match status" value="1"/>
</dbReference>
<evidence type="ECO:0000259" key="4">
    <source>
        <dbReference type="Pfam" id="PF23282"/>
    </source>
</evidence>
<dbReference type="Gene3D" id="1.10.8.430">
    <property type="entry name" value="Helical domain of apoptotic protease-activating factors"/>
    <property type="match status" value="1"/>
</dbReference>
<dbReference type="GeneID" id="104771737"/>
<feature type="domain" description="Disease resistance protein Roq1-like winged-helix" evidence="4">
    <location>
        <begin position="203"/>
        <end position="266"/>
    </location>
</feature>
<organism evidence="5 6">
    <name type="scientific">Camelina sativa</name>
    <name type="common">False flax</name>
    <name type="synonym">Myagrum sativum</name>
    <dbReference type="NCBI Taxonomy" id="90675"/>
    <lineage>
        <taxon>Eukaryota</taxon>
        <taxon>Viridiplantae</taxon>
        <taxon>Streptophyta</taxon>
        <taxon>Embryophyta</taxon>
        <taxon>Tracheophyta</taxon>
        <taxon>Spermatophyta</taxon>
        <taxon>Magnoliopsida</taxon>
        <taxon>eudicotyledons</taxon>
        <taxon>Gunneridae</taxon>
        <taxon>Pentapetalae</taxon>
        <taxon>rosids</taxon>
        <taxon>malvids</taxon>
        <taxon>Brassicales</taxon>
        <taxon>Brassicaceae</taxon>
        <taxon>Camelineae</taxon>
        <taxon>Camelina</taxon>
    </lineage>
</organism>
<dbReference type="Gene3D" id="3.40.50.300">
    <property type="entry name" value="P-loop containing nucleotide triphosphate hydrolases"/>
    <property type="match status" value="1"/>
</dbReference>
<dbReference type="SUPFAM" id="SSF46785">
    <property type="entry name" value="Winged helix' DNA-binding domain"/>
    <property type="match status" value="1"/>
</dbReference>
<dbReference type="Pfam" id="PF07725">
    <property type="entry name" value="LRR_3"/>
    <property type="match status" value="1"/>
</dbReference>
<dbReference type="Pfam" id="PF23282">
    <property type="entry name" value="WHD_ROQ1"/>
    <property type="match status" value="1"/>
</dbReference>
<accession>A0ABM0Y2V8</accession>
<keyword evidence="1" id="KW-0433">Leucine-rich repeat</keyword>
<evidence type="ECO:0000313" key="5">
    <source>
        <dbReference type="Proteomes" id="UP000694864"/>
    </source>
</evidence>
<evidence type="ECO:0000313" key="6">
    <source>
        <dbReference type="RefSeq" id="XP_010494614.1"/>
    </source>
</evidence>
<dbReference type="InterPro" id="IPR036390">
    <property type="entry name" value="WH_DNA-bd_sf"/>
</dbReference>
<keyword evidence="5" id="KW-1185">Reference proteome</keyword>
<dbReference type="InterPro" id="IPR011713">
    <property type="entry name" value="Leu-rich_rpt_3"/>
</dbReference>
<evidence type="ECO:0000256" key="2">
    <source>
        <dbReference type="ARBA" id="ARBA00022737"/>
    </source>
</evidence>
<dbReference type="SUPFAM" id="SSF52540">
    <property type="entry name" value="P-loop containing nucleoside triphosphate hydrolases"/>
    <property type="match status" value="1"/>
</dbReference>
<reference evidence="5" key="1">
    <citation type="journal article" date="2014" name="Nat. Commun.">
        <title>The emerging biofuel crop Camelina sativa retains a highly undifferentiated hexaploid genome structure.</title>
        <authorList>
            <person name="Kagale S."/>
            <person name="Koh C."/>
            <person name="Nixon J."/>
            <person name="Bollina V."/>
            <person name="Clarke W.E."/>
            <person name="Tuteja R."/>
            <person name="Spillane C."/>
            <person name="Robinson S.J."/>
            <person name="Links M.G."/>
            <person name="Clarke C."/>
            <person name="Higgins E.E."/>
            <person name="Huebert T."/>
            <person name="Sharpe A.G."/>
            <person name="Parkin I.A."/>
        </authorList>
    </citation>
    <scope>NUCLEOTIDE SEQUENCE [LARGE SCALE GENOMIC DNA]</scope>
    <source>
        <strain evidence="5">cv. DH55</strain>
    </source>
</reference>
<dbReference type="InterPro" id="IPR027417">
    <property type="entry name" value="P-loop_NTPase"/>
</dbReference>
<dbReference type="InterPro" id="IPR044974">
    <property type="entry name" value="Disease_R_plants"/>
</dbReference>
<evidence type="ECO:0000259" key="3">
    <source>
        <dbReference type="Pfam" id="PF00931"/>
    </source>
</evidence>
<dbReference type="Gene3D" id="3.80.10.10">
    <property type="entry name" value="Ribonuclease Inhibitor"/>
    <property type="match status" value="2"/>
</dbReference>
<protein>
    <submittedName>
        <fullName evidence="6">Disease resistance protein LAZ5-like</fullName>
    </submittedName>
</protein>